<feature type="signal peptide" evidence="1">
    <location>
        <begin position="1"/>
        <end position="20"/>
    </location>
</feature>
<dbReference type="EMBL" id="RXNV01000003">
    <property type="protein sequence ID" value="RTR32767.1"/>
    <property type="molecule type" value="Genomic_DNA"/>
</dbReference>
<keyword evidence="3" id="KW-1185">Reference proteome</keyword>
<dbReference type="RefSeq" id="WP_126505671.1">
    <property type="nucleotide sequence ID" value="NZ_RXNV01000003.1"/>
</dbReference>
<feature type="chain" id="PRO_5018539264" evidence="1">
    <location>
        <begin position="21"/>
        <end position="126"/>
    </location>
</feature>
<proteinExistence type="predicted"/>
<dbReference type="OrthoDB" id="6272568at2"/>
<organism evidence="2 3">
    <name type="scientific">Shewanella atlantica</name>
    <dbReference type="NCBI Taxonomy" id="271099"/>
    <lineage>
        <taxon>Bacteria</taxon>
        <taxon>Pseudomonadati</taxon>
        <taxon>Pseudomonadota</taxon>
        <taxon>Gammaproteobacteria</taxon>
        <taxon>Alteromonadales</taxon>
        <taxon>Shewanellaceae</taxon>
        <taxon>Shewanella</taxon>
    </lineage>
</organism>
<protein>
    <submittedName>
        <fullName evidence="2">Uncharacterized protein</fullName>
    </submittedName>
</protein>
<gene>
    <name evidence="2" type="ORF">EKG39_10365</name>
</gene>
<accession>A0A3S0RNJ6</accession>
<evidence type="ECO:0000313" key="2">
    <source>
        <dbReference type="EMBL" id="RTR32767.1"/>
    </source>
</evidence>
<keyword evidence="1" id="KW-0732">Signal</keyword>
<reference evidence="2 3" key="1">
    <citation type="submission" date="2018-12" db="EMBL/GenBank/DDBJ databases">
        <authorList>
            <person name="Yu L."/>
        </authorList>
    </citation>
    <scope>NUCLEOTIDE SEQUENCE [LARGE SCALE GENOMIC DNA]</scope>
    <source>
        <strain evidence="2 3">HAW-EB5</strain>
    </source>
</reference>
<comment type="caution">
    <text evidence="2">The sequence shown here is derived from an EMBL/GenBank/DDBJ whole genome shotgun (WGS) entry which is preliminary data.</text>
</comment>
<name>A0A3S0RNJ6_9GAMM</name>
<evidence type="ECO:0000256" key="1">
    <source>
        <dbReference type="SAM" id="SignalP"/>
    </source>
</evidence>
<dbReference type="PROSITE" id="PS51257">
    <property type="entry name" value="PROKAR_LIPOPROTEIN"/>
    <property type="match status" value="1"/>
</dbReference>
<evidence type="ECO:0000313" key="3">
    <source>
        <dbReference type="Proteomes" id="UP000282060"/>
    </source>
</evidence>
<sequence length="126" mass="13810">MKIHHLPGLLLLLAGCSLQAQDLRVSEASPALLSNSSTESIAELQEAIASLLKVEEVLIADDAFTQSSRLSLSRAPHTDPNGQLIMGRNFEMPDMVQLLIQGKQCFVYHEDSDQNRPLPLSKCIAE</sequence>
<dbReference type="Proteomes" id="UP000282060">
    <property type="component" value="Unassembled WGS sequence"/>
</dbReference>
<dbReference type="AlphaFoldDB" id="A0A3S0RNJ6"/>